<dbReference type="OrthoDB" id="4750844at2"/>
<dbReference type="InterPro" id="IPR051416">
    <property type="entry name" value="phD-YefM_TA_antitoxins"/>
</dbReference>
<dbReference type="InterPro" id="IPR036165">
    <property type="entry name" value="YefM-like_sf"/>
</dbReference>
<name>A0A1X1USB2_9MYCO</name>
<gene>
    <name evidence="2" type="ORF">AWC06_15560</name>
</gene>
<evidence type="ECO:0000256" key="1">
    <source>
        <dbReference type="ARBA" id="ARBA00009981"/>
    </source>
</evidence>
<evidence type="ECO:0000313" key="3">
    <source>
        <dbReference type="Proteomes" id="UP000194000"/>
    </source>
</evidence>
<proteinExistence type="inferred from homology"/>
<dbReference type="SUPFAM" id="SSF143120">
    <property type="entry name" value="YefM-like"/>
    <property type="match status" value="2"/>
</dbReference>
<comment type="caution">
    <text evidence="2">The sequence shown here is derived from an EMBL/GenBank/DDBJ whole genome shotgun (WGS) entry which is preliminary data.</text>
</comment>
<dbReference type="Gene3D" id="3.40.1620.10">
    <property type="entry name" value="YefM-like domain"/>
    <property type="match status" value="2"/>
</dbReference>
<dbReference type="GO" id="GO:0097351">
    <property type="term" value="F:toxin sequestering activity"/>
    <property type="evidence" value="ECO:0007669"/>
    <property type="project" value="TreeGrafter"/>
</dbReference>
<protein>
    <recommendedName>
        <fullName evidence="4">Antitoxin</fullName>
    </recommendedName>
</protein>
<dbReference type="AlphaFoldDB" id="A0A1X1USB2"/>
<sequence>MREVIGLGQLRSNACNYLERVVAGETIDVIRRGKLVARMVSPGDWGPDSGGRVGLDELRKRAGRCFDKVQAGQTIEVIRGGAPVARIVSA</sequence>
<evidence type="ECO:0000313" key="2">
    <source>
        <dbReference type="EMBL" id="ORV59558.1"/>
    </source>
</evidence>
<dbReference type="PANTHER" id="PTHR35377">
    <property type="entry name" value="ANTITOXIN VAPB49-RELATED-RELATED"/>
    <property type="match status" value="1"/>
</dbReference>
<dbReference type="EMBL" id="LQOW01000024">
    <property type="protein sequence ID" value="ORV59558.1"/>
    <property type="molecule type" value="Genomic_DNA"/>
</dbReference>
<organism evidence="2 3">
    <name type="scientific">Mycobacterium fragae</name>
    <dbReference type="NCBI Taxonomy" id="1260918"/>
    <lineage>
        <taxon>Bacteria</taxon>
        <taxon>Bacillati</taxon>
        <taxon>Actinomycetota</taxon>
        <taxon>Actinomycetes</taxon>
        <taxon>Mycobacteriales</taxon>
        <taxon>Mycobacteriaceae</taxon>
        <taxon>Mycobacterium</taxon>
    </lineage>
</organism>
<accession>A0A1X1USB2</accession>
<reference evidence="2 3" key="1">
    <citation type="submission" date="2016-01" db="EMBL/GenBank/DDBJ databases">
        <title>The new phylogeny of the genus Mycobacterium.</title>
        <authorList>
            <person name="Tarcisio F."/>
            <person name="Conor M."/>
            <person name="Antonella G."/>
            <person name="Elisabetta G."/>
            <person name="Giulia F.S."/>
            <person name="Sara T."/>
            <person name="Anna F."/>
            <person name="Clotilde B."/>
            <person name="Roberto B."/>
            <person name="Veronica D.S."/>
            <person name="Fabio R."/>
            <person name="Monica P."/>
            <person name="Olivier J."/>
            <person name="Enrico T."/>
            <person name="Nicola S."/>
        </authorList>
    </citation>
    <scope>NUCLEOTIDE SEQUENCE [LARGE SCALE GENOMIC DNA]</scope>
    <source>
        <strain evidence="2 3">DSM 45731</strain>
    </source>
</reference>
<comment type="similarity">
    <text evidence="1">Belongs to the phD/YefM antitoxin family.</text>
</comment>
<evidence type="ECO:0008006" key="4">
    <source>
        <dbReference type="Google" id="ProtNLM"/>
    </source>
</evidence>
<dbReference type="STRING" id="1260918.AWC06_15560"/>
<keyword evidence="3" id="KW-1185">Reference proteome</keyword>
<dbReference type="PANTHER" id="PTHR35377:SF5">
    <property type="entry name" value="ANTITOXIN VAPB46"/>
    <property type="match status" value="1"/>
</dbReference>
<dbReference type="RefSeq" id="WP_085197382.1">
    <property type="nucleotide sequence ID" value="NZ_JACKVI010000014.1"/>
</dbReference>
<dbReference type="Proteomes" id="UP000194000">
    <property type="component" value="Unassembled WGS sequence"/>
</dbReference>